<evidence type="ECO:0000256" key="6">
    <source>
        <dbReference type="PROSITE-ProRule" id="PRU00076"/>
    </source>
</evidence>
<feature type="signal peptide" evidence="7">
    <location>
        <begin position="1"/>
        <end position="20"/>
    </location>
</feature>
<keyword evidence="4 6" id="KW-1015">Disulfide bond</keyword>
<dbReference type="Proteomes" id="UP001054945">
    <property type="component" value="Unassembled WGS sequence"/>
</dbReference>
<dbReference type="InterPro" id="IPR000742">
    <property type="entry name" value="EGF"/>
</dbReference>
<organism evidence="9 10">
    <name type="scientific">Caerostris extrusa</name>
    <name type="common">Bark spider</name>
    <name type="synonym">Caerostris bankana</name>
    <dbReference type="NCBI Taxonomy" id="172846"/>
    <lineage>
        <taxon>Eukaryota</taxon>
        <taxon>Metazoa</taxon>
        <taxon>Ecdysozoa</taxon>
        <taxon>Arthropoda</taxon>
        <taxon>Chelicerata</taxon>
        <taxon>Arachnida</taxon>
        <taxon>Araneae</taxon>
        <taxon>Araneomorphae</taxon>
        <taxon>Entelegynae</taxon>
        <taxon>Araneoidea</taxon>
        <taxon>Araneidae</taxon>
        <taxon>Caerostris</taxon>
    </lineage>
</organism>
<dbReference type="PRINTS" id="PR00011">
    <property type="entry name" value="EGFLAMININ"/>
</dbReference>
<feature type="disulfide bond" evidence="6">
    <location>
        <begin position="138"/>
        <end position="147"/>
    </location>
</feature>
<evidence type="ECO:0000256" key="7">
    <source>
        <dbReference type="SAM" id="SignalP"/>
    </source>
</evidence>
<feature type="chain" id="PRO_5043943691" description="EGF-like domain-containing protein" evidence="7">
    <location>
        <begin position="21"/>
        <end position="322"/>
    </location>
</feature>
<name>A0AAV4P4B6_CAEEX</name>
<dbReference type="PROSITE" id="PS50026">
    <property type="entry name" value="EGF_3"/>
    <property type="match status" value="2"/>
</dbReference>
<dbReference type="PANTHER" id="PTHR24035:SF109">
    <property type="entry name" value="PROTEIN DRAPER"/>
    <property type="match status" value="1"/>
</dbReference>
<dbReference type="Gene3D" id="2.170.300.10">
    <property type="entry name" value="Tie2 ligand-binding domain superfamily"/>
    <property type="match status" value="2"/>
</dbReference>
<evidence type="ECO:0000313" key="10">
    <source>
        <dbReference type="Proteomes" id="UP001054945"/>
    </source>
</evidence>
<accession>A0AAV4P4B6</accession>
<dbReference type="SMART" id="SM00181">
    <property type="entry name" value="EGF"/>
    <property type="match status" value="4"/>
</dbReference>
<keyword evidence="1 6" id="KW-0245">EGF-like domain</keyword>
<evidence type="ECO:0000256" key="5">
    <source>
        <dbReference type="ARBA" id="ARBA00038377"/>
    </source>
</evidence>
<evidence type="ECO:0000256" key="3">
    <source>
        <dbReference type="ARBA" id="ARBA00022737"/>
    </source>
</evidence>
<sequence>MALVVVYFLVLCLIPISVNSIKNSHMCNRTETYLEPVIRSQSDVVRIGYRQVPELRQRVITECCPGYGLSYSVCEPVCAMGCFRGHCLEPDTCSCYPGWNGKKCDEKCSPGYYGLNCIDECSCKNGASCSPVTGECNCTDGWNGSSCDIPCANDTYGRYCENKCMCQNGAKCNNSDGSCVCSPGYTGETCNETCPDGYWGLNCSKNCSCKNGAVCHPDNGNCNCTAGWRAQCNHINGSCICEEGYTGIKCEEVCPIGTWGKNCAESCDCKNGGKCLPDTGKSATAKNNAICDKAEGCICTDGFTGITYVSELPDLHGLKITA</sequence>
<dbReference type="SMART" id="SM00180">
    <property type="entry name" value="EGF_Lam"/>
    <property type="match status" value="3"/>
</dbReference>
<feature type="domain" description="EGF-like" evidence="8">
    <location>
        <begin position="156"/>
        <end position="191"/>
    </location>
</feature>
<keyword evidence="10" id="KW-1185">Reference proteome</keyword>
<dbReference type="InterPro" id="IPR057138">
    <property type="entry name" value="EGF_PEAR1L-like"/>
</dbReference>
<dbReference type="Gene3D" id="2.10.25.10">
    <property type="entry name" value="Laminin"/>
    <property type="match status" value="1"/>
</dbReference>
<dbReference type="Pfam" id="PF23301">
    <property type="entry name" value="EGF_PEAR1L"/>
    <property type="match status" value="1"/>
</dbReference>
<dbReference type="InterPro" id="IPR052108">
    <property type="entry name" value="MEGF/SIB"/>
</dbReference>
<keyword evidence="2 7" id="KW-0732">Signal</keyword>
<feature type="domain" description="EGF-like" evidence="8">
    <location>
        <begin position="118"/>
        <end position="148"/>
    </location>
</feature>
<protein>
    <recommendedName>
        <fullName evidence="8">EGF-like domain-containing protein</fullName>
    </recommendedName>
</protein>
<dbReference type="FunFam" id="2.170.300.10:FF:000041">
    <property type="entry name" value="Tyrosine protein kinase receptor tie-1, putative"/>
    <property type="match status" value="1"/>
</dbReference>
<feature type="disulfide bond" evidence="6">
    <location>
        <begin position="181"/>
        <end position="190"/>
    </location>
</feature>
<gene>
    <name evidence="9" type="ORF">CEXT_634731</name>
</gene>
<comment type="similarity">
    <text evidence="5">Belongs to the MEGF family.</text>
</comment>
<evidence type="ECO:0000259" key="8">
    <source>
        <dbReference type="PROSITE" id="PS50026"/>
    </source>
</evidence>
<reference evidence="9 10" key="1">
    <citation type="submission" date="2021-06" db="EMBL/GenBank/DDBJ databases">
        <title>Caerostris extrusa draft genome.</title>
        <authorList>
            <person name="Kono N."/>
            <person name="Arakawa K."/>
        </authorList>
    </citation>
    <scope>NUCLEOTIDE SEQUENCE [LARGE SCALE GENOMIC DNA]</scope>
</reference>
<dbReference type="Pfam" id="PF00053">
    <property type="entry name" value="EGF_laminin"/>
    <property type="match status" value="1"/>
</dbReference>
<comment type="caution">
    <text evidence="6">Lacks conserved residue(s) required for the propagation of feature annotation.</text>
</comment>
<comment type="caution">
    <text evidence="9">The sequence shown here is derived from an EMBL/GenBank/DDBJ whole genome shotgun (WGS) entry which is preliminary data.</text>
</comment>
<dbReference type="PANTHER" id="PTHR24035">
    <property type="entry name" value="MULTIPLE EPIDERMAL GROWTH FACTOR-LIKE DOMAINS PROTEIN"/>
    <property type="match status" value="1"/>
</dbReference>
<dbReference type="EMBL" id="BPLR01021653">
    <property type="protein sequence ID" value="GIX92062.1"/>
    <property type="molecule type" value="Genomic_DNA"/>
</dbReference>
<dbReference type="AlphaFoldDB" id="A0AAV4P4B6"/>
<proteinExistence type="inferred from homology"/>
<dbReference type="PROSITE" id="PS00022">
    <property type="entry name" value="EGF_1"/>
    <property type="match status" value="3"/>
</dbReference>
<dbReference type="CDD" id="cd00054">
    <property type="entry name" value="EGF_CA"/>
    <property type="match status" value="1"/>
</dbReference>
<keyword evidence="3" id="KW-0677">Repeat</keyword>
<dbReference type="InterPro" id="IPR002049">
    <property type="entry name" value="LE_dom"/>
</dbReference>
<evidence type="ECO:0000256" key="2">
    <source>
        <dbReference type="ARBA" id="ARBA00022729"/>
    </source>
</evidence>
<evidence type="ECO:0000313" key="9">
    <source>
        <dbReference type="EMBL" id="GIX92062.1"/>
    </source>
</evidence>
<evidence type="ECO:0000256" key="1">
    <source>
        <dbReference type="ARBA" id="ARBA00022536"/>
    </source>
</evidence>
<evidence type="ECO:0000256" key="4">
    <source>
        <dbReference type="ARBA" id="ARBA00023157"/>
    </source>
</evidence>